<keyword evidence="13" id="KW-0460">Magnesium</keyword>
<evidence type="ECO:0000256" key="20">
    <source>
        <dbReference type="PIRSR" id="PIRSR600407-1"/>
    </source>
</evidence>
<dbReference type="Pfam" id="PF01150">
    <property type="entry name" value="GDA1_CD39"/>
    <property type="match status" value="1"/>
</dbReference>
<evidence type="ECO:0000256" key="16">
    <source>
        <dbReference type="ARBA" id="ARBA00023157"/>
    </source>
</evidence>
<dbReference type="Proteomes" id="UP000812440">
    <property type="component" value="Chromosome 8_10"/>
</dbReference>
<dbReference type="GO" id="GO:0004382">
    <property type="term" value="F:GDP phosphatase activity"/>
    <property type="evidence" value="ECO:0007669"/>
    <property type="project" value="TreeGrafter"/>
</dbReference>
<feature type="active site" description="Proton acceptor" evidence="20">
    <location>
        <position position="168"/>
    </location>
</feature>
<dbReference type="GO" id="GO:0005524">
    <property type="term" value="F:ATP binding"/>
    <property type="evidence" value="ECO:0007669"/>
    <property type="project" value="UniProtKB-KW"/>
</dbReference>
<evidence type="ECO:0000256" key="1">
    <source>
        <dbReference type="ARBA" id="ARBA00001913"/>
    </source>
</evidence>
<evidence type="ECO:0000256" key="9">
    <source>
        <dbReference type="ARBA" id="ARBA00022741"/>
    </source>
</evidence>
<dbReference type="PROSITE" id="PS01238">
    <property type="entry name" value="GDA1_CD39_NTPASE"/>
    <property type="match status" value="1"/>
</dbReference>
<comment type="similarity">
    <text evidence="4 22">Belongs to the GDA1/CD39 NTPase family.</text>
</comment>
<dbReference type="GO" id="GO:0004050">
    <property type="term" value="F:apyrase activity"/>
    <property type="evidence" value="ECO:0007669"/>
    <property type="project" value="UniProtKB-EC"/>
</dbReference>
<comment type="cofactor">
    <cofactor evidence="1">
        <name>Ca(2+)</name>
        <dbReference type="ChEBI" id="CHEBI:29108"/>
    </cofactor>
</comment>
<keyword evidence="9 21" id="KW-0547">Nucleotide-binding</keyword>
<keyword evidence="11" id="KW-0106">Calcium</keyword>
<gene>
    <name evidence="24" type="ORF">GDO86_014766</name>
</gene>
<dbReference type="OrthoDB" id="6372431at2759"/>
<dbReference type="GO" id="GO:0017111">
    <property type="term" value="F:ribonucleoside triphosphate phosphatase activity"/>
    <property type="evidence" value="ECO:0007669"/>
    <property type="project" value="TreeGrafter"/>
</dbReference>
<dbReference type="GO" id="GO:0009134">
    <property type="term" value="P:nucleoside diphosphate catabolic process"/>
    <property type="evidence" value="ECO:0007669"/>
    <property type="project" value="TreeGrafter"/>
</dbReference>
<comment type="subcellular location">
    <subcellularLocation>
        <location evidence="3">Cell membrane</location>
        <topology evidence="3">Multi-pass membrane protein</topology>
    </subcellularLocation>
</comment>
<evidence type="ECO:0000256" key="15">
    <source>
        <dbReference type="ARBA" id="ARBA00023136"/>
    </source>
</evidence>
<keyword evidence="12 21" id="KW-0067">ATP-binding</keyword>
<evidence type="ECO:0000256" key="17">
    <source>
        <dbReference type="ARBA" id="ARBA00023180"/>
    </source>
</evidence>
<evidence type="ECO:0000256" key="7">
    <source>
        <dbReference type="ARBA" id="ARBA00022692"/>
    </source>
</evidence>
<evidence type="ECO:0000313" key="24">
    <source>
        <dbReference type="EMBL" id="KAG8447411.1"/>
    </source>
</evidence>
<evidence type="ECO:0000256" key="12">
    <source>
        <dbReference type="ARBA" id="ARBA00022840"/>
    </source>
</evidence>
<evidence type="ECO:0000256" key="5">
    <source>
        <dbReference type="ARBA" id="ARBA00012148"/>
    </source>
</evidence>
<comment type="catalytic activity">
    <reaction evidence="19">
        <text>a ribonucleoside 5'-triphosphate + 2 H2O = a ribonucleoside 5'-phosphate + 2 phosphate + 2 H(+)</text>
        <dbReference type="Rhea" id="RHEA:36795"/>
        <dbReference type="ChEBI" id="CHEBI:15377"/>
        <dbReference type="ChEBI" id="CHEBI:15378"/>
        <dbReference type="ChEBI" id="CHEBI:43474"/>
        <dbReference type="ChEBI" id="CHEBI:58043"/>
        <dbReference type="ChEBI" id="CHEBI:61557"/>
        <dbReference type="EC" id="3.6.1.5"/>
    </reaction>
</comment>
<proteinExistence type="inferred from homology"/>
<dbReference type="Gene3D" id="3.30.420.40">
    <property type="match status" value="1"/>
</dbReference>
<reference evidence="24" key="1">
    <citation type="thesis" date="2020" institute="ProQuest LLC" country="789 East Eisenhower Parkway, Ann Arbor, MI, USA">
        <title>Comparative Genomics and Chromosome Evolution.</title>
        <authorList>
            <person name="Mudd A.B."/>
        </authorList>
    </citation>
    <scope>NUCLEOTIDE SEQUENCE</scope>
    <source>
        <strain evidence="24">Female2</strain>
        <tissue evidence="24">Blood</tissue>
    </source>
</reference>
<keyword evidence="7 23" id="KW-0812">Transmembrane</keyword>
<dbReference type="PANTHER" id="PTHR11782">
    <property type="entry name" value="ADENOSINE/GUANOSINE DIPHOSPHATASE"/>
    <property type="match status" value="1"/>
</dbReference>
<dbReference type="GO" id="GO:0045134">
    <property type="term" value="F:UDP phosphatase activity"/>
    <property type="evidence" value="ECO:0007669"/>
    <property type="project" value="TreeGrafter"/>
</dbReference>
<evidence type="ECO:0000256" key="6">
    <source>
        <dbReference type="ARBA" id="ARBA00022475"/>
    </source>
</evidence>
<organism evidence="24 25">
    <name type="scientific">Hymenochirus boettgeri</name>
    <name type="common">Congo dwarf clawed frog</name>
    <dbReference type="NCBI Taxonomy" id="247094"/>
    <lineage>
        <taxon>Eukaryota</taxon>
        <taxon>Metazoa</taxon>
        <taxon>Chordata</taxon>
        <taxon>Craniata</taxon>
        <taxon>Vertebrata</taxon>
        <taxon>Euteleostomi</taxon>
        <taxon>Amphibia</taxon>
        <taxon>Batrachia</taxon>
        <taxon>Anura</taxon>
        <taxon>Pipoidea</taxon>
        <taxon>Pipidae</taxon>
        <taxon>Pipinae</taxon>
        <taxon>Hymenochirus</taxon>
    </lineage>
</organism>
<dbReference type="PANTHER" id="PTHR11782:SF31">
    <property type="entry name" value="ECTONUCLEOSIDE TRIPHOSPHATE DIPHOSPHOHYDROLASE 8"/>
    <property type="match status" value="1"/>
</dbReference>
<evidence type="ECO:0000256" key="11">
    <source>
        <dbReference type="ARBA" id="ARBA00022837"/>
    </source>
</evidence>
<evidence type="ECO:0000256" key="2">
    <source>
        <dbReference type="ARBA" id="ARBA00001946"/>
    </source>
</evidence>
<feature type="transmembrane region" description="Helical" evidence="23">
    <location>
        <begin position="469"/>
        <end position="492"/>
    </location>
</feature>
<evidence type="ECO:0000256" key="14">
    <source>
        <dbReference type="ARBA" id="ARBA00022989"/>
    </source>
</evidence>
<protein>
    <recommendedName>
        <fullName evidence="18">Ectonucleoside triphosphate diphosphohydrolase 8</fullName>
        <ecNumber evidence="5">3.6.1.5</ecNumber>
    </recommendedName>
</protein>
<evidence type="ECO:0000256" key="8">
    <source>
        <dbReference type="ARBA" id="ARBA00022723"/>
    </source>
</evidence>
<keyword evidence="14 23" id="KW-1133">Transmembrane helix</keyword>
<keyword evidence="25" id="KW-1185">Reference proteome</keyword>
<dbReference type="Gene3D" id="3.30.420.150">
    <property type="entry name" value="Exopolyphosphatase. Domain 2"/>
    <property type="match status" value="1"/>
</dbReference>
<feature type="binding site" evidence="21">
    <location>
        <begin position="208"/>
        <end position="212"/>
    </location>
    <ligand>
        <name>ATP</name>
        <dbReference type="ChEBI" id="CHEBI:30616"/>
    </ligand>
</feature>
<keyword evidence="10 22" id="KW-0378">Hydrolase</keyword>
<dbReference type="GO" id="GO:0046872">
    <property type="term" value="F:metal ion binding"/>
    <property type="evidence" value="ECO:0007669"/>
    <property type="project" value="UniProtKB-KW"/>
</dbReference>
<evidence type="ECO:0000313" key="25">
    <source>
        <dbReference type="Proteomes" id="UP000812440"/>
    </source>
</evidence>
<evidence type="ECO:0000256" key="23">
    <source>
        <dbReference type="SAM" id="Phobius"/>
    </source>
</evidence>
<evidence type="ECO:0000256" key="4">
    <source>
        <dbReference type="ARBA" id="ARBA00009283"/>
    </source>
</evidence>
<accession>A0A8T2JYB4</accession>
<comment type="cofactor">
    <cofactor evidence="2">
        <name>Mg(2+)</name>
        <dbReference type="ChEBI" id="CHEBI:18420"/>
    </cofactor>
</comment>
<dbReference type="EMBL" id="JAACNH010000003">
    <property type="protein sequence ID" value="KAG8447411.1"/>
    <property type="molecule type" value="Genomic_DNA"/>
</dbReference>
<evidence type="ECO:0000256" key="10">
    <source>
        <dbReference type="ARBA" id="ARBA00022801"/>
    </source>
</evidence>
<keyword evidence="16" id="KW-1015">Disulfide bond</keyword>
<evidence type="ECO:0000256" key="18">
    <source>
        <dbReference type="ARBA" id="ARBA00039598"/>
    </source>
</evidence>
<dbReference type="AlphaFoldDB" id="A0A8T2JYB4"/>
<evidence type="ECO:0000256" key="19">
    <source>
        <dbReference type="ARBA" id="ARBA00049175"/>
    </source>
</evidence>
<comment type="caution">
    <text evidence="24">The sequence shown here is derived from an EMBL/GenBank/DDBJ whole genome shotgun (WGS) entry which is preliminary data.</text>
</comment>
<keyword evidence="15 23" id="KW-0472">Membrane</keyword>
<sequence length="497" mass="55114">MFMKFKELIALCLVVTAFLSGIIALILSLVNSQNIGQASPQKYGMVFDAGSSHTTLYLYQWPANKENDTGIVSQIHVCNVQGPGISSYADNPPQAGETLKPCMDEALSVIPPMRQREATVLLGATAGMRILRIQNATKTQLIFDEITKTLIQYPVNFLGARILTGSEEGSLGWITVNYLLGTFIGYSFLGNWIHPTGGQMYGAMDLGGASTQMTFQPAGSITDKDTEMFFRLYGFNYTIYTHSYLCYGQDQFFKRLLANLLQGWTSGTVKHPCYAKNYTTTISLSSVFNSPCVGSGPSDLMVNVTVEGTGDPAECRRIVRNIFNFSACANRVDCTFDGVYQPTVQGEFYAFSAFYYTFGFLNLTNGQSLSEANGTVWSFCSSDWSQVTVNKPLRCNTKMCLYSTYTSIVYPVGWMVLHSTYENLYYNEIYLSLKVGNMDVGWTLGYMLNLTNMIPSESPTLLRATYFNLWAAAIFFIVLSIATTLVAIPLMCPCRNT</sequence>
<evidence type="ECO:0000256" key="13">
    <source>
        <dbReference type="ARBA" id="ARBA00022842"/>
    </source>
</evidence>
<evidence type="ECO:0000256" key="22">
    <source>
        <dbReference type="RuleBase" id="RU003833"/>
    </source>
</evidence>
<dbReference type="InterPro" id="IPR000407">
    <property type="entry name" value="GDA1_CD39_NTPase"/>
</dbReference>
<evidence type="ECO:0000256" key="21">
    <source>
        <dbReference type="PIRSR" id="PIRSR600407-2"/>
    </source>
</evidence>
<keyword evidence="8" id="KW-0479">Metal-binding</keyword>
<evidence type="ECO:0000256" key="3">
    <source>
        <dbReference type="ARBA" id="ARBA00004651"/>
    </source>
</evidence>
<name>A0A8T2JYB4_9PIPI</name>
<dbReference type="FunFam" id="3.30.420.40:FF:000068">
    <property type="entry name" value="Ectonucleoside triphosphate diphosphohydrolase 1"/>
    <property type="match status" value="1"/>
</dbReference>
<keyword evidence="17" id="KW-0325">Glycoprotein</keyword>
<dbReference type="GO" id="GO:0005886">
    <property type="term" value="C:plasma membrane"/>
    <property type="evidence" value="ECO:0007669"/>
    <property type="project" value="UniProtKB-SubCell"/>
</dbReference>
<dbReference type="EC" id="3.6.1.5" evidence="5"/>
<keyword evidence="6" id="KW-1003">Cell membrane</keyword>